<gene>
    <name evidence="2" type="ORF">DMH04_38140</name>
</gene>
<name>A0A428YY64_KIBAR</name>
<keyword evidence="1" id="KW-0732">Signal</keyword>
<evidence type="ECO:0000313" key="2">
    <source>
        <dbReference type="EMBL" id="RSM75547.1"/>
    </source>
</evidence>
<accession>A0A428YY64</accession>
<feature type="signal peptide" evidence="1">
    <location>
        <begin position="1"/>
        <end position="23"/>
    </location>
</feature>
<evidence type="ECO:0000313" key="3">
    <source>
        <dbReference type="Proteomes" id="UP000287547"/>
    </source>
</evidence>
<dbReference type="EMBL" id="QHKI01000047">
    <property type="protein sequence ID" value="RSM75547.1"/>
    <property type="molecule type" value="Genomic_DNA"/>
</dbReference>
<comment type="caution">
    <text evidence="2">The sequence shown here is derived from an EMBL/GenBank/DDBJ whole genome shotgun (WGS) entry which is preliminary data.</text>
</comment>
<evidence type="ECO:0000256" key="1">
    <source>
        <dbReference type="SAM" id="SignalP"/>
    </source>
</evidence>
<dbReference type="OrthoDB" id="3699777at2"/>
<reference evidence="2 3" key="1">
    <citation type="submission" date="2018-05" db="EMBL/GenBank/DDBJ databases">
        <title>Evolution of GPA BGCs.</title>
        <authorList>
            <person name="Waglechner N."/>
            <person name="Wright G.D."/>
        </authorList>
    </citation>
    <scope>NUCLEOTIDE SEQUENCE [LARGE SCALE GENOMIC DNA]</scope>
    <source>
        <strain evidence="2 3">A82846</strain>
    </source>
</reference>
<dbReference type="AlphaFoldDB" id="A0A428YY64"/>
<dbReference type="RefSeq" id="WP_037264675.1">
    <property type="nucleotide sequence ID" value="NZ_QHKI01000047.1"/>
</dbReference>
<organism evidence="2 3">
    <name type="scientific">Kibdelosporangium aridum</name>
    <dbReference type="NCBI Taxonomy" id="2030"/>
    <lineage>
        <taxon>Bacteria</taxon>
        <taxon>Bacillati</taxon>
        <taxon>Actinomycetota</taxon>
        <taxon>Actinomycetes</taxon>
        <taxon>Pseudonocardiales</taxon>
        <taxon>Pseudonocardiaceae</taxon>
        <taxon>Kibdelosporangium</taxon>
    </lineage>
</organism>
<proteinExistence type="predicted"/>
<feature type="chain" id="PRO_5019110670" evidence="1">
    <location>
        <begin position="24"/>
        <end position="73"/>
    </location>
</feature>
<protein>
    <submittedName>
        <fullName evidence="2">Uncharacterized protein</fullName>
    </submittedName>
</protein>
<sequence length="73" mass="7889">MKAIIVAGAAIAALMAGAPAATAGSDGIYDWEFGGYFPTYEECKAAKNKEANTFRCYPPGQINAWELWNGYYT</sequence>
<dbReference type="Proteomes" id="UP000287547">
    <property type="component" value="Unassembled WGS sequence"/>
</dbReference>